<name>A0ABU0HY09_9HYPH</name>
<organism evidence="1 2">
    <name type="scientific">Methylobacterium aerolatum</name>
    <dbReference type="NCBI Taxonomy" id="418708"/>
    <lineage>
        <taxon>Bacteria</taxon>
        <taxon>Pseudomonadati</taxon>
        <taxon>Pseudomonadota</taxon>
        <taxon>Alphaproteobacteria</taxon>
        <taxon>Hyphomicrobiales</taxon>
        <taxon>Methylobacteriaceae</taxon>
        <taxon>Methylobacterium</taxon>
    </lineage>
</organism>
<evidence type="ECO:0008006" key="3">
    <source>
        <dbReference type="Google" id="ProtNLM"/>
    </source>
</evidence>
<dbReference type="InterPro" id="IPR021330">
    <property type="entry name" value="DUF2939"/>
</dbReference>
<sequence length="208" mass="23324">MKRWLAIPLALAVAWLLFTLSPLWALYRFSEAVQRRDAVYVEQHINLRTLRLSLVRQIVTAVRIALDSDPNIEAKDRQRLYDLSYGLALALAESMVTPETVIDLLLDGWPEKLDLPQPPNAHPTGLAIRSLGRLGAYYAASEMRGFRAVVIPVPPEGPRSQQTRIRMKLRGFSWRLADIEMAEALQVQIAAKLSQMLVKAKIGAGSDK</sequence>
<dbReference type="Pfam" id="PF11159">
    <property type="entry name" value="DUF2939"/>
    <property type="match status" value="1"/>
</dbReference>
<evidence type="ECO:0000313" key="1">
    <source>
        <dbReference type="EMBL" id="MDQ0447227.1"/>
    </source>
</evidence>
<evidence type="ECO:0000313" key="2">
    <source>
        <dbReference type="Proteomes" id="UP001231124"/>
    </source>
</evidence>
<dbReference type="EMBL" id="JAUSVP010000004">
    <property type="protein sequence ID" value="MDQ0447227.1"/>
    <property type="molecule type" value="Genomic_DNA"/>
</dbReference>
<proteinExistence type="predicted"/>
<keyword evidence="2" id="KW-1185">Reference proteome</keyword>
<accession>A0ABU0HY09</accession>
<dbReference type="Proteomes" id="UP001231124">
    <property type="component" value="Unassembled WGS sequence"/>
</dbReference>
<reference evidence="1 2" key="1">
    <citation type="submission" date="2023-07" db="EMBL/GenBank/DDBJ databases">
        <title>Genomic Encyclopedia of Type Strains, Phase IV (KMG-IV): sequencing the most valuable type-strain genomes for metagenomic binning, comparative biology and taxonomic classification.</title>
        <authorList>
            <person name="Goeker M."/>
        </authorList>
    </citation>
    <scope>NUCLEOTIDE SEQUENCE [LARGE SCALE GENOMIC DNA]</scope>
    <source>
        <strain evidence="1 2">DSM 19013</strain>
    </source>
</reference>
<comment type="caution">
    <text evidence="1">The sequence shown here is derived from an EMBL/GenBank/DDBJ whole genome shotgun (WGS) entry which is preliminary data.</text>
</comment>
<protein>
    <recommendedName>
        <fullName evidence="3">DUF2939 domain-containing protein</fullName>
    </recommendedName>
</protein>
<dbReference type="RefSeq" id="WP_238206913.1">
    <property type="nucleotide sequence ID" value="NZ_BPQE01000031.1"/>
</dbReference>
<gene>
    <name evidence="1" type="ORF">QO012_001723</name>
</gene>